<feature type="region of interest" description="Disordered" evidence="2">
    <location>
        <begin position="78"/>
        <end position="124"/>
    </location>
</feature>
<evidence type="ECO:0000256" key="1">
    <source>
        <dbReference type="ARBA" id="ARBA00022833"/>
    </source>
</evidence>
<comment type="caution">
    <text evidence="5">The sequence shown here is derived from an EMBL/GenBank/DDBJ whole genome shotgun (WGS) entry which is preliminary data.</text>
</comment>
<dbReference type="Pfam" id="PF02585">
    <property type="entry name" value="PIG-L"/>
    <property type="match status" value="1"/>
</dbReference>
<keyword evidence="3" id="KW-0812">Transmembrane</keyword>
<dbReference type="EMBL" id="JAUCMN010000001">
    <property type="protein sequence ID" value="MDM7890554.1"/>
    <property type="molecule type" value="Genomic_DNA"/>
</dbReference>
<dbReference type="InterPro" id="IPR003737">
    <property type="entry name" value="GlcNAc_PI_deacetylase-related"/>
</dbReference>
<feature type="compositionally biased region" description="Low complexity" evidence="2">
    <location>
        <begin position="108"/>
        <end position="124"/>
    </location>
</feature>
<keyword evidence="6" id="KW-1185">Reference proteome</keyword>
<feature type="region of interest" description="Disordered" evidence="2">
    <location>
        <begin position="1"/>
        <end position="44"/>
    </location>
</feature>
<evidence type="ECO:0000259" key="4">
    <source>
        <dbReference type="Pfam" id="PF24135"/>
    </source>
</evidence>
<dbReference type="Gene3D" id="2.60.120.260">
    <property type="entry name" value="Galactose-binding domain-like"/>
    <property type="match status" value="2"/>
</dbReference>
<dbReference type="InterPro" id="IPR055826">
    <property type="entry name" value="DUF7402"/>
</dbReference>
<protein>
    <submittedName>
        <fullName evidence="5">PIG-L family deacetylase</fullName>
    </submittedName>
</protein>
<feature type="compositionally biased region" description="Low complexity" evidence="2">
    <location>
        <begin position="78"/>
        <end position="98"/>
    </location>
</feature>
<dbReference type="Gene3D" id="3.40.50.10320">
    <property type="entry name" value="LmbE-like"/>
    <property type="match status" value="1"/>
</dbReference>
<accession>A0ABT7TMG6</accession>
<feature type="domain" description="DUF7402" evidence="4">
    <location>
        <begin position="422"/>
        <end position="556"/>
    </location>
</feature>
<feature type="domain" description="DUF7402" evidence="4">
    <location>
        <begin position="576"/>
        <end position="706"/>
    </location>
</feature>
<feature type="region of interest" description="Disordered" evidence="2">
    <location>
        <begin position="387"/>
        <end position="440"/>
    </location>
</feature>
<gene>
    <name evidence="5" type="ORF">QUG93_02535</name>
</gene>
<dbReference type="RefSeq" id="WP_289472025.1">
    <property type="nucleotide sequence ID" value="NZ_JAUCMN010000001.1"/>
</dbReference>
<name>A0ABT7TMG6_9MICO</name>
<dbReference type="Proteomes" id="UP001236404">
    <property type="component" value="Unassembled WGS sequence"/>
</dbReference>
<keyword evidence="1" id="KW-0862">Zinc</keyword>
<organism evidence="5 6">
    <name type="scientific">Curtobacterium caseinilyticum</name>
    <dbReference type="NCBI Taxonomy" id="3055137"/>
    <lineage>
        <taxon>Bacteria</taxon>
        <taxon>Bacillati</taxon>
        <taxon>Actinomycetota</taxon>
        <taxon>Actinomycetes</taxon>
        <taxon>Micrococcales</taxon>
        <taxon>Microbacteriaceae</taxon>
        <taxon>Curtobacterium</taxon>
    </lineage>
</organism>
<dbReference type="PANTHER" id="PTHR12993">
    <property type="entry name" value="N-ACETYLGLUCOSAMINYL-PHOSPHATIDYLINOSITOL DE-N-ACETYLASE-RELATED"/>
    <property type="match status" value="1"/>
</dbReference>
<dbReference type="InterPro" id="IPR024078">
    <property type="entry name" value="LmbE-like_dom_sf"/>
</dbReference>
<reference evidence="5 6" key="1">
    <citation type="submission" date="2023-06" db="EMBL/GenBank/DDBJ databases">
        <authorList>
            <person name="Feng G."/>
            <person name="Li J."/>
            <person name="Zhu H."/>
        </authorList>
    </citation>
    <scope>NUCLEOTIDE SEQUENCE [LARGE SCALE GENOMIC DNA]</scope>
    <source>
        <strain evidence="5 6">RHCKG28</strain>
    </source>
</reference>
<feature type="compositionally biased region" description="Pro residues" evidence="2">
    <location>
        <begin position="392"/>
        <end position="402"/>
    </location>
</feature>
<dbReference type="Pfam" id="PF24135">
    <property type="entry name" value="DUF7402"/>
    <property type="match status" value="2"/>
</dbReference>
<keyword evidence="3" id="KW-0472">Membrane</keyword>
<sequence>MRHPDPSHPSQPRQPHAAFADDPDASGGTSADDTAHLRRRRRGPLTGTAGRAVLAVAAVAVVGTLFAVPSFAGQGTGATAPTGAPSATAPGRTASDGPAGAGAGAGAGASSTGPAAPTAGGPAAGADCSAGRVLTVVAHADDDLLFDGTELRRDVDAGRCVRSVVVTAGDAGNPAGYWRGREEGLLASYASLAGVASAWTASAPVVAGAPLRTETLTADPRLSVVFLQLPDGNVDGTGFAADRYESLQQLYQGSIGTMHTVAGADHPATYTLRQLEALVTELVRAWAPTDVHTLDHAGHYGDGDHSDHHTVAYLTDAAQRAFGGAHTFSGWLGYPIADRPSNLTPAQTRAKGDAFFTYSAHDPLTCASVAACSPRPEGTWLSREYAVGSPATPVPTPGPTEPPGDGTSGGGSGEPAPTRGSDVTGGATVTASSDNPADGQTAAKAVDGVVSGYPDAPTAEWATRGGGVGSWLRLDWAAPVTLGEVDLADRPNPDDRVTGGTLTFSDGSTVDVPALDDGGAVQRVSFTARSVRWVRFTVTGVSATTRNVGLAEARAYAPAAVGTTTPTPTLRDRTDGATVHAAWDDPATGQTAAKAVDGVVSGYPDDPTAEWVAPWGGPGVWIQLDWSAAVSLRRIVLADRPNTADRVTGGTLTFSDGSSVRVGALPDSGTPTAVDFTARTVTWARFTVDSVSPTTVNPGLAELRAWGD</sequence>
<dbReference type="SUPFAM" id="SSF102588">
    <property type="entry name" value="LmbE-like"/>
    <property type="match status" value="1"/>
</dbReference>
<proteinExistence type="predicted"/>
<keyword evidence="3" id="KW-1133">Transmembrane helix</keyword>
<evidence type="ECO:0000256" key="3">
    <source>
        <dbReference type="SAM" id="Phobius"/>
    </source>
</evidence>
<dbReference type="SUPFAM" id="SSF49785">
    <property type="entry name" value="Galactose-binding domain-like"/>
    <property type="match status" value="2"/>
</dbReference>
<evidence type="ECO:0000313" key="5">
    <source>
        <dbReference type="EMBL" id="MDM7890554.1"/>
    </source>
</evidence>
<feature type="transmembrane region" description="Helical" evidence="3">
    <location>
        <begin position="48"/>
        <end position="68"/>
    </location>
</feature>
<evidence type="ECO:0000256" key="2">
    <source>
        <dbReference type="SAM" id="MobiDB-lite"/>
    </source>
</evidence>
<dbReference type="InterPro" id="IPR008979">
    <property type="entry name" value="Galactose-bd-like_sf"/>
</dbReference>
<dbReference type="PANTHER" id="PTHR12993:SF23">
    <property type="entry name" value="N-ACETYLGLUCOSAMINYLPHOSPHATIDYLINOSITOL DEACETYLASE"/>
    <property type="match status" value="1"/>
</dbReference>
<evidence type="ECO:0000313" key="6">
    <source>
        <dbReference type="Proteomes" id="UP001236404"/>
    </source>
</evidence>